<dbReference type="Proteomes" id="UP000199559">
    <property type="component" value="Unassembled WGS sequence"/>
</dbReference>
<evidence type="ECO:0000313" key="8">
    <source>
        <dbReference type="Proteomes" id="UP000199559"/>
    </source>
</evidence>
<dbReference type="PANTHER" id="PTHR43133:SF46">
    <property type="entry name" value="RNA POLYMERASE SIGMA-70 FACTOR ECF SUBFAMILY"/>
    <property type="match status" value="1"/>
</dbReference>
<accession>A0A1I3L9C2</accession>
<dbReference type="AlphaFoldDB" id="A0A1I3L9C2"/>
<dbReference type="GO" id="GO:0016987">
    <property type="term" value="F:sigma factor activity"/>
    <property type="evidence" value="ECO:0007669"/>
    <property type="project" value="UniProtKB-KW"/>
</dbReference>
<dbReference type="NCBIfam" id="TIGR02937">
    <property type="entry name" value="sigma70-ECF"/>
    <property type="match status" value="1"/>
</dbReference>
<protein>
    <submittedName>
        <fullName evidence="7">RNA polymerase sigma-70 factor, ECF subfamily</fullName>
    </submittedName>
</protein>
<evidence type="ECO:0000256" key="1">
    <source>
        <dbReference type="ARBA" id="ARBA00010641"/>
    </source>
</evidence>
<proteinExistence type="inferred from homology"/>
<evidence type="ECO:0000259" key="5">
    <source>
        <dbReference type="Pfam" id="PF04542"/>
    </source>
</evidence>
<feature type="domain" description="RNA polymerase sigma-70 region 2" evidence="5">
    <location>
        <begin position="21"/>
        <end position="87"/>
    </location>
</feature>
<dbReference type="GO" id="GO:0003677">
    <property type="term" value="F:DNA binding"/>
    <property type="evidence" value="ECO:0007669"/>
    <property type="project" value="InterPro"/>
</dbReference>
<dbReference type="Gene3D" id="1.10.10.10">
    <property type="entry name" value="Winged helix-like DNA-binding domain superfamily/Winged helix DNA-binding domain"/>
    <property type="match status" value="1"/>
</dbReference>
<organism evidence="7 8">
    <name type="scientific">Olleya namhaensis</name>
    <dbReference type="NCBI Taxonomy" id="1144750"/>
    <lineage>
        <taxon>Bacteria</taxon>
        <taxon>Pseudomonadati</taxon>
        <taxon>Bacteroidota</taxon>
        <taxon>Flavobacteriia</taxon>
        <taxon>Flavobacteriales</taxon>
        <taxon>Flavobacteriaceae</taxon>
    </lineage>
</organism>
<keyword evidence="3" id="KW-0731">Sigma factor</keyword>
<dbReference type="InterPro" id="IPR014284">
    <property type="entry name" value="RNA_pol_sigma-70_dom"/>
</dbReference>
<comment type="similarity">
    <text evidence="1">Belongs to the sigma-70 factor family. ECF subfamily.</text>
</comment>
<sequence>MELEQLIKACRKNNLKAQGDLYQKYKDTLYILCLKYSKNSDEAQDNLHDSFIEIFNSIKKYKGKGSFEGWIKRITINQAINKYKKERPFNIEINNDILEDTTVTEDDLDIKLDSILTCIQELPDQYRLVFNLYQLDNYSHKEIASLLNISESTSKSNLHRAKAILKEKITKLNPSKPKLYYGS</sequence>
<gene>
    <name evidence="7" type="ORF">SAMN05443431_102294</name>
</gene>
<dbReference type="SUPFAM" id="SSF88659">
    <property type="entry name" value="Sigma3 and sigma4 domains of RNA polymerase sigma factors"/>
    <property type="match status" value="1"/>
</dbReference>
<dbReference type="Pfam" id="PF08281">
    <property type="entry name" value="Sigma70_r4_2"/>
    <property type="match status" value="1"/>
</dbReference>
<dbReference type="CDD" id="cd06171">
    <property type="entry name" value="Sigma70_r4"/>
    <property type="match status" value="1"/>
</dbReference>
<evidence type="ECO:0000259" key="6">
    <source>
        <dbReference type="Pfam" id="PF08281"/>
    </source>
</evidence>
<reference evidence="8" key="1">
    <citation type="submission" date="2016-10" db="EMBL/GenBank/DDBJ databases">
        <authorList>
            <person name="Varghese N."/>
            <person name="Submissions S."/>
        </authorList>
    </citation>
    <scope>NUCLEOTIDE SEQUENCE [LARGE SCALE GENOMIC DNA]</scope>
    <source>
        <strain evidence="8">DSM 28881</strain>
    </source>
</reference>
<evidence type="ECO:0000256" key="2">
    <source>
        <dbReference type="ARBA" id="ARBA00023015"/>
    </source>
</evidence>
<keyword evidence="8" id="KW-1185">Reference proteome</keyword>
<dbReference type="InterPro" id="IPR013325">
    <property type="entry name" value="RNA_pol_sigma_r2"/>
</dbReference>
<dbReference type="Pfam" id="PF04542">
    <property type="entry name" value="Sigma70_r2"/>
    <property type="match status" value="1"/>
</dbReference>
<keyword evidence="4" id="KW-0804">Transcription</keyword>
<dbReference type="InterPro" id="IPR036388">
    <property type="entry name" value="WH-like_DNA-bd_sf"/>
</dbReference>
<keyword evidence="2" id="KW-0805">Transcription regulation</keyword>
<evidence type="ECO:0000256" key="3">
    <source>
        <dbReference type="ARBA" id="ARBA00023082"/>
    </source>
</evidence>
<feature type="domain" description="RNA polymerase sigma factor 70 region 4 type 2" evidence="6">
    <location>
        <begin position="113"/>
        <end position="163"/>
    </location>
</feature>
<dbReference type="SUPFAM" id="SSF88946">
    <property type="entry name" value="Sigma2 domain of RNA polymerase sigma factors"/>
    <property type="match status" value="1"/>
</dbReference>
<dbReference type="InterPro" id="IPR039425">
    <property type="entry name" value="RNA_pol_sigma-70-like"/>
</dbReference>
<dbReference type="GO" id="GO:0006352">
    <property type="term" value="P:DNA-templated transcription initiation"/>
    <property type="evidence" value="ECO:0007669"/>
    <property type="project" value="InterPro"/>
</dbReference>
<evidence type="ECO:0000313" key="7">
    <source>
        <dbReference type="EMBL" id="SFI81279.1"/>
    </source>
</evidence>
<dbReference type="RefSeq" id="WP_090838335.1">
    <property type="nucleotide sequence ID" value="NZ_CANKYB010000004.1"/>
</dbReference>
<dbReference type="EMBL" id="FORM01000002">
    <property type="protein sequence ID" value="SFI81279.1"/>
    <property type="molecule type" value="Genomic_DNA"/>
</dbReference>
<dbReference type="InterPro" id="IPR013249">
    <property type="entry name" value="RNA_pol_sigma70_r4_t2"/>
</dbReference>
<name>A0A1I3L9C2_9FLAO</name>
<dbReference type="InterPro" id="IPR007627">
    <property type="entry name" value="RNA_pol_sigma70_r2"/>
</dbReference>
<dbReference type="Gene3D" id="1.10.1740.10">
    <property type="match status" value="1"/>
</dbReference>
<dbReference type="STRING" id="1144750.SAMN05443431_102294"/>
<dbReference type="InterPro" id="IPR013324">
    <property type="entry name" value="RNA_pol_sigma_r3/r4-like"/>
</dbReference>
<dbReference type="PANTHER" id="PTHR43133">
    <property type="entry name" value="RNA POLYMERASE ECF-TYPE SIGMA FACTO"/>
    <property type="match status" value="1"/>
</dbReference>
<evidence type="ECO:0000256" key="4">
    <source>
        <dbReference type="ARBA" id="ARBA00023163"/>
    </source>
</evidence>